<feature type="compositionally biased region" description="Polar residues" evidence="12">
    <location>
        <begin position="181"/>
        <end position="191"/>
    </location>
</feature>
<feature type="domain" description="Response regulatory" evidence="13">
    <location>
        <begin position="35"/>
        <end position="150"/>
    </location>
</feature>
<dbReference type="GO" id="GO:0003700">
    <property type="term" value="F:DNA-binding transcription factor activity"/>
    <property type="evidence" value="ECO:0007669"/>
    <property type="project" value="InterPro"/>
</dbReference>
<dbReference type="CDD" id="cd17584">
    <property type="entry name" value="REC_typeB_ARR-like"/>
    <property type="match status" value="1"/>
</dbReference>
<dbReference type="InterPro" id="IPR006447">
    <property type="entry name" value="Myb_dom_plants"/>
</dbReference>
<dbReference type="InterPro" id="IPR001005">
    <property type="entry name" value="SANT/Myb"/>
</dbReference>
<dbReference type="Proteomes" id="UP000593572">
    <property type="component" value="Unassembled WGS sequence"/>
</dbReference>
<dbReference type="FunFam" id="3.40.50.2300:FF:000408">
    <property type="entry name" value="Two-component response regulator"/>
    <property type="match status" value="1"/>
</dbReference>
<keyword evidence="16" id="KW-1185">Reference proteome</keyword>
<evidence type="ECO:0000256" key="4">
    <source>
        <dbReference type="ARBA" id="ARBA00022864"/>
    </source>
</evidence>
<dbReference type="SUPFAM" id="SSF52172">
    <property type="entry name" value="CheY-like"/>
    <property type="match status" value="1"/>
</dbReference>
<dbReference type="PANTHER" id="PTHR43874:SF67">
    <property type="entry name" value="TWO-COMPONENT RESPONSE REGULATOR ARR2"/>
    <property type="match status" value="1"/>
</dbReference>
<dbReference type="InterPro" id="IPR009057">
    <property type="entry name" value="Homeodomain-like_sf"/>
</dbReference>
<protein>
    <recommendedName>
        <fullName evidence="17">Two-component response regulator</fullName>
    </recommendedName>
</protein>
<dbReference type="GO" id="GO:0005634">
    <property type="term" value="C:nucleus"/>
    <property type="evidence" value="ECO:0007669"/>
    <property type="project" value="UniProtKB-SubCell"/>
</dbReference>
<dbReference type="SMART" id="SM00448">
    <property type="entry name" value="REC"/>
    <property type="match status" value="1"/>
</dbReference>
<dbReference type="InterPro" id="IPR001789">
    <property type="entry name" value="Sig_transdc_resp-reg_receiver"/>
</dbReference>
<accession>A0A7J8M3R7</accession>
<evidence type="ECO:0000256" key="12">
    <source>
        <dbReference type="SAM" id="MobiDB-lite"/>
    </source>
</evidence>
<feature type="compositionally biased region" description="Basic and acidic residues" evidence="12">
    <location>
        <begin position="168"/>
        <end position="177"/>
    </location>
</feature>
<dbReference type="EMBL" id="JABEZX010000006">
    <property type="protein sequence ID" value="MBA0559162.1"/>
    <property type="molecule type" value="Genomic_DNA"/>
</dbReference>
<dbReference type="InterPro" id="IPR017053">
    <property type="entry name" value="Response_reg_B-typ_pln"/>
</dbReference>
<dbReference type="Pfam" id="PF00072">
    <property type="entry name" value="Response_reg"/>
    <property type="match status" value="1"/>
</dbReference>
<evidence type="ECO:0000256" key="8">
    <source>
        <dbReference type="ARBA" id="ARBA00023159"/>
    </source>
</evidence>
<proteinExistence type="inferred from homology"/>
<keyword evidence="6" id="KW-0805">Transcription regulation</keyword>
<sequence length="700" mass="77273">MNSSSGKSYMSTASSSVLWKAGGDVVADQFPAGLRVLVVDDDPTCLMILEKMLKACQYNVTKCNRAETALSMLRENRNGFDIVISDVHMPDMDGFKLLEHIGLEMDLPVIMMSADDGKNVVMKGVTHGACDYLIKPVRIEALKNIWQHVVRKRKNEWKDFEQSGSVEEGDRQPKQSEDADYSSSANEGNWKSSKRRKDDEDENDERDDTSTLKKPRVVWSVELHQQFVAAVNQLGIEKAVPKKILELMNVPGLTRENVASHLQKYRLYLRRLSGVSQHPSNLSNSFMNPQDATFGPLDLQALAATGQLPAQSLATLQAAGLGRSTAKSGIPMPLIDQRNIFSFENPKLRFGEAQQQHVNNNKQLNLLHGIPTTMEPKQLAGLHHTAQSVGNMNMPVLSHGSQSSQNNPLLMQMAQPQARGQMPNDSTVSLAPRLLSPRGQSMLSNGMATNVSTRNGVPENIRAPSYNPVSQTSSMLNFPMNHTSELPGNSFPLVSTPGISSLAPKVAFQEDVNSEVKGSVGFMPSYDIFNDLNQHKPQNWELQNVGMMFNSSQHSNSLQGNLDHTQSILVQQGFLSGQNRNSTVISKPMFSARDSTGHVNAQNSNQHLNSLLDNTVRVKSERVADAAPANLYPDHFGQEDLMSALLKQVGSFFSLYDTDGDIILLILTSKFPIFLQQDIIAPAENNDFDFDGYSIDNIPV</sequence>
<evidence type="ECO:0000313" key="16">
    <source>
        <dbReference type="Proteomes" id="UP000593572"/>
    </source>
</evidence>
<feature type="region of interest" description="Disordered" evidence="12">
    <location>
        <begin position="158"/>
        <end position="210"/>
    </location>
</feature>
<dbReference type="PROSITE" id="PS50110">
    <property type="entry name" value="RESPONSE_REGULATORY"/>
    <property type="match status" value="1"/>
</dbReference>
<evidence type="ECO:0000256" key="3">
    <source>
        <dbReference type="ARBA" id="ARBA00022553"/>
    </source>
</evidence>
<evidence type="ECO:0000256" key="1">
    <source>
        <dbReference type="ARBA" id="ARBA00004123"/>
    </source>
</evidence>
<dbReference type="InterPro" id="IPR011006">
    <property type="entry name" value="CheY-like_superfamily"/>
</dbReference>
<evidence type="ECO:0008006" key="17">
    <source>
        <dbReference type="Google" id="ProtNLM"/>
    </source>
</evidence>
<evidence type="ECO:0000256" key="5">
    <source>
        <dbReference type="ARBA" id="ARBA00023012"/>
    </source>
</evidence>
<feature type="domain" description="HTH myb-type" evidence="14">
    <location>
        <begin position="213"/>
        <end position="270"/>
    </location>
</feature>
<keyword evidence="4" id="KW-0932">Cytokinin signaling pathway</keyword>
<evidence type="ECO:0000313" key="15">
    <source>
        <dbReference type="EMBL" id="MBA0559162.1"/>
    </source>
</evidence>
<evidence type="ECO:0000256" key="10">
    <source>
        <dbReference type="ARBA" id="ARBA00023242"/>
    </source>
</evidence>
<comment type="caution">
    <text evidence="15">The sequence shown here is derived from an EMBL/GenBank/DDBJ whole genome shotgun (WGS) entry which is preliminary data.</text>
</comment>
<keyword evidence="5" id="KW-0902">Two-component regulatory system</keyword>
<dbReference type="PIRSF" id="PIRSF036392">
    <property type="entry name" value="RR_ARR_type-B"/>
    <property type="match status" value="1"/>
</dbReference>
<dbReference type="PROSITE" id="PS51294">
    <property type="entry name" value="HTH_MYB"/>
    <property type="match status" value="1"/>
</dbReference>
<dbReference type="Gene3D" id="1.10.10.60">
    <property type="entry name" value="Homeodomain-like"/>
    <property type="match status" value="1"/>
</dbReference>
<keyword evidence="7" id="KW-0238">DNA-binding</keyword>
<dbReference type="PANTHER" id="PTHR43874">
    <property type="entry name" value="TWO-COMPONENT RESPONSE REGULATOR"/>
    <property type="match status" value="1"/>
</dbReference>
<evidence type="ECO:0000256" key="2">
    <source>
        <dbReference type="ARBA" id="ARBA00006015"/>
    </source>
</evidence>
<keyword evidence="10" id="KW-0539">Nucleus</keyword>
<gene>
    <name evidence="15" type="ORF">Golob_016140</name>
</gene>
<dbReference type="NCBIfam" id="TIGR01557">
    <property type="entry name" value="myb_SHAQKYF"/>
    <property type="match status" value="1"/>
</dbReference>
<dbReference type="GO" id="GO:0000160">
    <property type="term" value="P:phosphorelay signal transduction system"/>
    <property type="evidence" value="ECO:0007669"/>
    <property type="project" value="UniProtKB-KW"/>
</dbReference>
<dbReference type="SUPFAM" id="SSF46689">
    <property type="entry name" value="Homeodomain-like"/>
    <property type="match status" value="1"/>
</dbReference>
<dbReference type="InterPro" id="IPR017930">
    <property type="entry name" value="Myb_dom"/>
</dbReference>
<dbReference type="AlphaFoldDB" id="A0A7J8M3R7"/>
<comment type="subcellular location">
    <subcellularLocation>
        <location evidence="1">Nucleus</location>
    </subcellularLocation>
</comment>
<evidence type="ECO:0000256" key="11">
    <source>
        <dbReference type="PROSITE-ProRule" id="PRU00169"/>
    </source>
</evidence>
<dbReference type="Pfam" id="PF00249">
    <property type="entry name" value="Myb_DNA-binding"/>
    <property type="match status" value="1"/>
</dbReference>
<comment type="similarity">
    <text evidence="2">Belongs to the ARR family. Type-B subfamily.</text>
</comment>
<evidence type="ECO:0000259" key="14">
    <source>
        <dbReference type="PROSITE" id="PS51294"/>
    </source>
</evidence>
<feature type="modified residue" description="4-aspartylphosphate" evidence="11">
    <location>
        <position position="86"/>
    </location>
</feature>
<dbReference type="Gene3D" id="3.40.50.2300">
    <property type="match status" value="1"/>
</dbReference>
<keyword evidence="3 11" id="KW-0597">Phosphoprotein</keyword>
<dbReference type="GO" id="GO:0003677">
    <property type="term" value="F:DNA binding"/>
    <property type="evidence" value="ECO:0007669"/>
    <property type="project" value="UniProtKB-KW"/>
</dbReference>
<name>A0A7J8M3R7_9ROSI</name>
<evidence type="ECO:0000256" key="6">
    <source>
        <dbReference type="ARBA" id="ARBA00023015"/>
    </source>
</evidence>
<keyword evidence="8" id="KW-0010">Activator</keyword>
<dbReference type="InterPro" id="IPR045279">
    <property type="entry name" value="ARR-like"/>
</dbReference>
<evidence type="ECO:0000256" key="9">
    <source>
        <dbReference type="ARBA" id="ARBA00023163"/>
    </source>
</evidence>
<evidence type="ECO:0000259" key="13">
    <source>
        <dbReference type="PROSITE" id="PS50110"/>
    </source>
</evidence>
<evidence type="ECO:0000256" key="7">
    <source>
        <dbReference type="ARBA" id="ARBA00023125"/>
    </source>
</evidence>
<dbReference type="FunFam" id="1.10.10.60:FF:000007">
    <property type="entry name" value="Two-component response regulator"/>
    <property type="match status" value="1"/>
</dbReference>
<organism evidence="15 16">
    <name type="scientific">Gossypium lobatum</name>
    <dbReference type="NCBI Taxonomy" id="34289"/>
    <lineage>
        <taxon>Eukaryota</taxon>
        <taxon>Viridiplantae</taxon>
        <taxon>Streptophyta</taxon>
        <taxon>Embryophyta</taxon>
        <taxon>Tracheophyta</taxon>
        <taxon>Spermatophyta</taxon>
        <taxon>Magnoliopsida</taxon>
        <taxon>eudicotyledons</taxon>
        <taxon>Gunneridae</taxon>
        <taxon>Pentapetalae</taxon>
        <taxon>rosids</taxon>
        <taxon>malvids</taxon>
        <taxon>Malvales</taxon>
        <taxon>Malvaceae</taxon>
        <taxon>Malvoideae</taxon>
        <taxon>Gossypium</taxon>
    </lineage>
</organism>
<reference evidence="15 16" key="1">
    <citation type="journal article" date="2019" name="Genome Biol. Evol.">
        <title>Insights into the evolution of the New World diploid cottons (Gossypium, subgenus Houzingenia) based on genome sequencing.</title>
        <authorList>
            <person name="Grover C.E."/>
            <person name="Arick M.A. 2nd"/>
            <person name="Thrash A."/>
            <person name="Conover J.L."/>
            <person name="Sanders W.S."/>
            <person name="Peterson D.G."/>
            <person name="Frelichowski J.E."/>
            <person name="Scheffler J.A."/>
            <person name="Scheffler B.E."/>
            <person name="Wendel J.F."/>
        </authorList>
    </citation>
    <scope>NUCLEOTIDE SEQUENCE [LARGE SCALE GENOMIC DNA]</scope>
    <source>
        <strain evidence="15">157</strain>
        <tissue evidence="15">Leaf</tissue>
    </source>
</reference>
<keyword evidence="9" id="KW-0804">Transcription</keyword>
<dbReference type="GO" id="GO:0009736">
    <property type="term" value="P:cytokinin-activated signaling pathway"/>
    <property type="evidence" value="ECO:0007669"/>
    <property type="project" value="UniProtKB-KW"/>
</dbReference>